<dbReference type="Gene3D" id="3.30.230.30">
    <property type="entry name" value="Impact, N-terminal domain"/>
    <property type="match status" value="1"/>
</dbReference>
<feature type="domain" description="Impact N-terminal" evidence="2">
    <location>
        <begin position="2"/>
        <end position="95"/>
    </location>
</feature>
<dbReference type="InterPro" id="IPR020569">
    <property type="entry name" value="UPF0029_Impact_CS"/>
</dbReference>
<dbReference type="Gene3D" id="3.30.70.240">
    <property type="match status" value="1"/>
</dbReference>
<accession>A0A645I3U2</accession>
<gene>
    <name evidence="3" type="primary">yigZ_25</name>
    <name evidence="3" type="ORF">SDC9_193362</name>
</gene>
<dbReference type="Pfam" id="PF01205">
    <property type="entry name" value="Impact_N"/>
    <property type="match status" value="1"/>
</dbReference>
<dbReference type="SUPFAM" id="SSF54211">
    <property type="entry name" value="Ribosomal protein S5 domain 2-like"/>
    <property type="match status" value="1"/>
</dbReference>
<evidence type="ECO:0000313" key="3">
    <source>
        <dbReference type="EMBL" id="MPN45790.1"/>
    </source>
</evidence>
<reference evidence="3" key="1">
    <citation type="submission" date="2019-08" db="EMBL/GenBank/DDBJ databases">
        <authorList>
            <person name="Kucharzyk K."/>
            <person name="Murdoch R.W."/>
            <person name="Higgins S."/>
            <person name="Loffler F."/>
        </authorList>
    </citation>
    <scope>NUCLEOTIDE SEQUENCE</scope>
</reference>
<dbReference type="InterPro" id="IPR023582">
    <property type="entry name" value="Impact"/>
</dbReference>
<dbReference type="EMBL" id="VSSQ01105937">
    <property type="protein sequence ID" value="MPN45790.1"/>
    <property type="molecule type" value="Genomic_DNA"/>
</dbReference>
<dbReference type="InterPro" id="IPR001498">
    <property type="entry name" value="Impact_N"/>
</dbReference>
<comment type="caution">
    <text evidence="3">The sequence shown here is derived from an EMBL/GenBank/DDBJ whole genome shotgun (WGS) entry which is preliminary data.</text>
</comment>
<evidence type="ECO:0000259" key="2">
    <source>
        <dbReference type="Pfam" id="PF01205"/>
    </source>
</evidence>
<dbReference type="InterPro" id="IPR020568">
    <property type="entry name" value="Ribosomal_Su5_D2-typ_SF"/>
</dbReference>
<name>A0A645I3U2_9ZZZZ</name>
<dbReference type="PANTHER" id="PTHR16301:SF20">
    <property type="entry name" value="IMPACT FAMILY MEMBER YIGZ"/>
    <property type="match status" value="1"/>
</dbReference>
<dbReference type="InterPro" id="IPR035647">
    <property type="entry name" value="EFG_III/V"/>
</dbReference>
<comment type="similarity">
    <text evidence="1">Belongs to the IMPACT family.</text>
</comment>
<evidence type="ECO:0000256" key="1">
    <source>
        <dbReference type="ARBA" id="ARBA00007665"/>
    </source>
</evidence>
<sequence>MESPEEAKEIVDEHRKKYYDARHVCWAYMLGPGREEYRSNDDGEPSGTAGKPILGQINSYELTNTLIIVVRYFGGTLLGTSGLIKAYREAAEDAVKNAEVVEKTVDETFTIHFEYLLLNDVMRILKQFENVTWEQDFKESCTMKLRIRKSEFQPLRDQLSQIYGVKIQ</sequence>
<dbReference type="PANTHER" id="PTHR16301">
    <property type="entry name" value="IMPACT-RELATED"/>
    <property type="match status" value="1"/>
</dbReference>
<dbReference type="SUPFAM" id="SSF54980">
    <property type="entry name" value="EF-G C-terminal domain-like"/>
    <property type="match status" value="1"/>
</dbReference>
<dbReference type="GO" id="GO:0005737">
    <property type="term" value="C:cytoplasm"/>
    <property type="evidence" value="ECO:0007669"/>
    <property type="project" value="TreeGrafter"/>
</dbReference>
<proteinExistence type="inferred from homology"/>
<organism evidence="3">
    <name type="scientific">bioreactor metagenome</name>
    <dbReference type="NCBI Taxonomy" id="1076179"/>
    <lineage>
        <taxon>unclassified sequences</taxon>
        <taxon>metagenomes</taxon>
        <taxon>ecological metagenomes</taxon>
    </lineage>
</organism>
<dbReference type="AlphaFoldDB" id="A0A645I3U2"/>
<protein>
    <submittedName>
        <fullName evidence="3">IMPACT family member YigZ</fullName>
    </submittedName>
</protein>
<dbReference type="GO" id="GO:0006446">
    <property type="term" value="P:regulation of translational initiation"/>
    <property type="evidence" value="ECO:0007669"/>
    <property type="project" value="TreeGrafter"/>
</dbReference>
<dbReference type="InterPro" id="IPR036956">
    <property type="entry name" value="Impact_N_sf"/>
</dbReference>
<dbReference type="PROSITE" id="PS00910">
    <property type="entry name" value="UPF0029"/>
    <property type="match status" value="1"/>
</dbReference>